<keyword evidence="3" id="KW-1185">Reference proteome</keyword>
<organism evidence="2 3">
    <name type="scientific">Ataeniobius toweri</name>
    <dbReference type="NCBI Taxonomy" id="208326"/>
    <lineage>
        <taxon>Eukaryota</taxon>
        <taxon>Metazoa</taxon>
        <taxon>Chordata</taxon>
        <taxon>Craniata</taxon>
        <taxon>Vertebrata</taxon>
        <taxon>Euteleostomi</taxon>
        <taxon>Actinopterygii</taxon>
        <taxon>Neopterygii</taxon>
        <taxon>Teleostei</taxon>
        <taxon>Neoteleostei</taxon>
        <taxon>Acanthomorphata</taxon>
        <taxon>Ovalentaria</taxon>
        <taxon>Atherinomorphae</taxon>
        <taxon>Cyprinodontiformes</taxon>
        <taxon>Goodeidae</taxon>
        <taxon>Ataeniobius</taxon>
    </lineage>
</organism>
<dbReference type="EMBL" id="JAHUTI010010157">
    <property type="protein sequence ID" value="MED6235093.1"/>
    <property type="molecule type" value="Genomic_DNA"/>
</dbReference>
<evidence type="ECO:0000256" key="1">
    <source>
        <dbReference type="SAM" id="MobiDB-lite"/>
    </source>
</evidence>
<feature type="region of interest" description="Disordered" evidence="1">
    <location>
        <begin position="45"/>
        <end position="99"/>
    </location>
</feature>
<sequence length="99" mass="11170">MDKDAFGHKRDNMMTWKLEQGFNNACISHSREADSKLCMVSKNTVASRPGGCKRQQQSYTLSCSQKGRDNNKRQHGQKGARESVSVGGWSNESQMRMQT</sequence>
<protein>
    <submittedName>
        <fullName evidence="2">Uncharacterized protein</fullName>
    </submittedName>
</protein>
<dbReference type="Proteomes" id="UP001345963">
    <property type="component" value="Unassembled WGS sequence"/>
</dbReference>
<evidence type="ECO:0000313" key="2">
    <source>
        <dbReference type="EMBL" id="MED6235093.1"/>
    </source>
</evidence>
<gene>
    <name evidence="2" type="ORF">ATANTOWER_015524</name>
</gene>
<reference evidence="2 3" key="1">
    <citation type="submission" date="2021-07" db="EMBL/GenBank/DDBJ databases">
        <authorList>
            <person name="Palmer J.M."/>
        </authorList>
    </citation>
    <scope>NUCLEOTIDE SEQUENCE [LARGE SCALE GENOMIC DNA]</scope>
    <source>
        <strain evidence="2 3">AT_MEX2019</strain>
        <tissue evidence="2">Muscle</tissue>
    </source>
</reference>
<proteinExistence type="predicted"/>
<comment type="caution">
    <text evidence="2">The sequence shown here is derived from an EMBL/GenBank/DDBJ whole genome shotgun (WGS) entry which is preliminary data.</text>
</comment>
<feature type="compositionally biased region" description="Polar residues" evidence="1">
    <location>
        <begin position="54"/>
        <end position="65"/>
    </location>
</feature>
<evidence type="ECO:0000313" key="3">
    <source>
        <dbReference type="Proteomes" id="UP001345963"/>
    </source>
</evidence>
<name>A0ABU7ABN5_9TELE</name>
<accession>A0ABU7ABN5</accession>
<feature type="compositionally biased region" description="Polar residues" evidence="1">
    <location>
        <begin position="88"/>
        <end position="99"/>
    </location>
</feature>